<sequence>MEKFCEKINEDITIEPKMDYETGQTQVGWLFFSCYNFYRKCKGACPQQEHLIKDRK</sequence>
<keyword evidence="2" id="KW-1185">Reference proteome</keyword>
<name>A0A2C6MAK0_9FIRM</name>
<evidence type="ECO:0000313" key="2">
    <source>
        <dbReference type="Proteomes" id="UP000222564"/>
    </source>
</evidence>
<protein>
    <submittedName>
        <fullName evidence="1">Uncharacterized protein</fullName>
    </submittedName>
</protein>
<organism evidence="1 2">
    <name type="scientific">Desulforamulus profundi</name>
    <dbReference type="NCBI Taxonomy" id="1383067"/>
    <lineage>
        <taxon>Bacteria</taxon>
        <taxon>Bacillati</taxon>
        <taxon>Bacillota</taxon>
        <taxon>Clostridia</taxon>
        <taxon>Eubacteriales</taxon>
        <taxon>Peptococcaceae</taxon>
        <taxon>Desulforamulus</taxon>
    </lineage>
</organism>
<dbReference type="Proteomes" id="UP000222564">
    <property type="component" value="Unassembled WGS sequence"/>
</dbReference>
<dbReference type="RefSeq" id="WP_180261042.1">
    <property type="nucleotide sequence ID" value="NZ_AWQQ01000054.1"/>
</dbReference>
<dbReference type="EMBL" id="AWQQ01000054">
    <property type="protein sequence ID" value="PHJ38229.1"/>
    <property type="molecule type" value="Genomic_DNA"/>
</dbReference>
<gene>
    <name evidence="1" type="ORF">P378_10380</name>
</gene>
<accession>A0A2C6MAK0</accession>
<evidence type="ECO:0000313" key="1">
    <source>
        <dbReference type="EMBL" id="PHJ38229.1"/>
    </source>
</evidence>
<dbReference type="AlphaFoldDB" id="A0A2C6MAK0"/>
<proteinExistence type="predicted"/>
<dbReference type="PROSITE" id="PS51257">
    <property type="entry name" value="PROKAR_LIPOPROTEIN"/>
    <property type="match status" value="1"/>
</dbReference>
<comment type="caution">
    <text evidence="1">The sequence shown here is derived from an EMBL/GenBank/DDBJ whole genome shotgun (WGS) entry which is preliminary data.</text>
</comment>
<reference evidence="1 2" key="1">
    <citation type="submission" date="2013-09" db="EMBL/GenBank/DDBJ databases">
        <title>Biodegradation of hydrocarbons in the deep terrestrial subsurface : characterization of a microbial consortium composed of two Desulfotomaculum species originating from a deep geological formation.</title>
        <authorList>
            <person name="Aullo T."/>
            <person name="Berlendis S."/>
            <person name="Lascourreges J.-F."/>
            <person name="Dessort D."/>
            <person name="Saint-Laurent S."/>
            <person name="Schraauwers B."/>
            <person name="Mas J."/>
            <person name="Magot M."/>
            <person name="Ranchou-Peyruse A."/>
        </authorList>
    </citation>
    <scope>NUCLEOTIDE SEQUENCE [LARGE SCALE GENOMIC DNA]</scope>
    <source>
        <strain evidence="1 2">Bs107</strain>
    </source>
</reference>